<protein>
    <submittedName>
        <fullName evidence="1">Uncharacterized protein</fullName>
    </submittedName>
</protein>
<dbReference type="AlphaFoldDB" id="A0A0A9E583"/>
<evidence type="ECO:0000313" key="1">
    <source>
        <dbReference type="EMBL" id="JAD91102.1"/>
    </source>
</evidence>
<name>A0A0A9E583_ARUDO</name>
<proteinExistence type="predicted"/>
<dbReference type="EMBL" id="GBRH01206793">
    <property type="protein sequence ID" value="JAD91102.1"/>
    <property type="molecule type" value="Transcribed_RNA"/>
</dbReference>
<reference evidence="1" key="1">
    <citation type="submission" date="2014-09" db="EMBL/GenBank/DDBJ databases">
        <authorList>
            <person name="Magalhaes I.L.F."/>
            <person name="Oliveira U."/>
            <person name="Santos F.R."/>
            <person name="Vidigal T.H.D.A."/>
            <person name="Brescovit A.D."/>
            <person name="Santos A.J."/>
        </authorList>
    </citation>
    <scope>NUCLEOTIDE SEQUENCE</scope>
    <source>
        <tissue evidence="1">Shoot tissue taken approximately 20 cm above the soil surface</tissue>
    </source>
</reference>
<accession>A0A0A9E583</accession>
<sequence length="48" mass="5809">MKILKLNRILCFSYGNQRIKQTFLQKREIICLWREIPLFKKLRCGGPN</sequence>
<organism evidence="1">
    <name type="scientific">Arundo donax</name>
    <name type="common">Giant reed</name>
    <name type="synonym">Donax arundinaceus</name>
    <dbReference type="NCBI Taxonomy" id="35708"/>
    <lineage>
        <taxon>Eukaryota</taxon>
        <taxon>Viridiplantae</taxon>
        <taxon>Streptophyta</taxon>
        <taxon>Embryophyta</taxon>
        <taxon>Tracheophyta</taxon>
        <taxon>Spermatophyta</taxon>
        <taxon>Magnoliopsida</taxon>
        <taxon>Liliopsida</taxon>
        <taxon>Poales</taxon>
        <taxon>Poaceae</taxon>
        <taxon>PACMAD clade</taxon>
        <taxon>Arundinoideae</taxon>
        <taxon>Arundineae</taxon>
        <taxon>Arundo</taxon>
    </lineage>
</organism>
<reference evidence="1" key="2">
    <citation type="journal article" date="2015" name="Data Brief">
        <title>Shoot transcriptome of the giant reed, Arundo donax.</title>
        <authorList>
            <person name="Barrero R.A."/>
            <person name="Guerrero F.D."/>
            <person name="Moolhuijzen P."/>
            <person name="Goolsby J.A."/>
            <person name="Tidwell J."/>
            <person name="Bellgard S.E."/>
            <person name="Bellgard M.I."/>
        </authorList>
    </citation>
    <scope>NUCLEOTIDE SEQUENCE</scope>
    <source>
        <tissue evidence="1">Shoot tissue taken approximately 20 cm above the soil surface</tissue>
    </source>
</reference>